<dbReference type="EMBL" id="LCMI01000003">
    <property type="protein sequence ID" value="KKU33519.1"/>
    <property type="molecule type" value="Genomic_DNA"/>
</dbReference>
<feature type="transmembrane region" description="Helical" evidence="1">
    <location>
        <begin position="12"/>
        <end position="34"/>
    </location>
</feature>
<evidence type="ECO:0000313" key="2">
    <source>
        <dbReference type="EMBL" id="KKU33519.1"/>
    </source>
</evidence>
<evidence type="ECO:0000313" key="3">
    <source>
        <dbReference type="Proteomes" id="UP000034794"/>
    </source>
</evidence>
<keyword evidence="1" id="KW-1133">Transmembrane helix</keyword>
<accession>A0A0G1PL29</accession>
<comment type="caution">
    <text evidence="2">The sequence shown here is derived from an EMBL/GenBank/DDBJ whole genome shotgun (WGS) entry which is preliminary data.</text>
</comment>
<organism evidence="2 3">
    <name type="scientific">Candidatus Collierbacteria bacterium GW2011_GWA2_46_26</name>
    <dbReference type="NCBI Taxonomy" id="1618381"/>
    <lineage>
        <taxon>Bacteria</taxon>
        <taxon>Candidatus Collieribacteriota</taxon>
    </lineage>
</organism>
<dbReference type="Pfam" id="PF07963">
    <property type="entry name" value="N_methyl"/>
    <property type="match status" value="1"/>
</dbReference>
<sequence>MKRSVKTTGFTLIELMIVMAMIVLMAGGSIAAYLRFNTNQQIVNDARQLIAELSKARSSAATLQYPLGCTGLTGINVRSTVIDSNLVGLESTTLCGSGNVIGSPIQILKTSLFDVVFDITFLPGSGYLSTGADQTIVIKDINNPTVTKMVTVGTYSDIYEN</sequence>
<dbReference type="InterPro" id="IPR012902">
    <property type="entry name" value="N_methyl_site"/>
</dbReference>
<dbReference type="PROSITE" id="PS00409">
    <property type="entry name" value="PROKAR_NTER_METHYL"/>
    <property type="match status" value="1"/>
</dbReference>
<dbReference type="Proteomes" id="UP000034794">
    <property type="component" value="Unassembled WGS sequence"/>
</dbReference>
<evidence type="ECO:0008006" key="4">
    <source>
        <dbReference type="Google" id="ProtNLM"/>
    </source>
</evidence>
<dbReference type="SUPFAM" id="SSF54523">
    <property type="entry name" value="Pili subunits"/>
    <property type="match status" value="1"/>
</dbReference>
<evidence type="ECO:0000256" key="1">
    <source>
        <dbReference type="SAM" id="Phobius"/>
    </source>
</evidence>
<name>A0A0G1PL29_9BACT</name>
<dbReference type="AlphaFoldDB" id="A0A0G1PL29"/>
<gene>
    <name evidence="2" type="ORF">UX47_C0003G0042</name>
</gene>
<dbReference type="Gene3D" id="3.30.700.10">
    <property type="entry name" value="Glycoprotein, Type 4 Pilin"/>
    <property type="match status" value="1"/>
</dbReference>
<proteinExistence type="predicted"/>
<dbReference type="InterPro" id="IPR045584">
    <property type="entry name" value="Pilin-like"/>
</dbReference>
<reference evidence="2 3" key="1">
    <citation type="journal article" date="2015" name="Nature">
        <title>rRNA introns, odd ribosomes, and small enigmatic genomes across a large radiation of phyla.</title>
        <authorList>
            <person name="Brown C.T."/>
            <person name="Hug L.A."/>
            <person name="Thomas B.C."/>
            <person name="Sharon I."/>
            <person name="Castelle C.J."/>
            <person name="Singh A."/>
            <person name="Wilkins M.J."/>
            <person name="Williams K.H."/>
            <person name="Banfield J.F."/>
        </authorList>
    </citation>
    <scope>NUCLEOTIDE SEQUENCE [LARGE SCALE GENOMIC DNA]</scope>
</reference>
<keyword evidence="1" id="KW-0472">Membrane</keyword>
<dbReference type="NCBIfam" id="TIGR02532">
    <property type="entry name" value="IV_pilin_GFxxxE"/>
    <property type="match status" value="1"/>
</dbReference>
<keyword evidence="1" id="KW-0812">Transmembrane</keyword>
<protein>
    <recommendedName>
        <fullName evidence="4">Prepilin-type N-terminal cleavage/methylation domain-containing protein</fullName>
    </recommendedName>
</protein>